<dbReference type="InterPro" id="IPR029063">
    <property type="entry name" value="SAM-dependent_MTases_sf"/>
</dbReference>
<name>A0A9D7PQG3_9PROT</name>
<protein>
    <submittedName>
        <fullName evidence="2">Methyltransferase domain-containing protein</fullName>
    </submittedName>
</protein>
<dbReference type="AlphaFoldDB" id="A0A9D7PQG3"/>
<sequence>MNPKTLLNVGAGHRASGAEIPLPFRTPDWREIRLDIDPANAPDILGSMLDMSAVADESVDAIYSSHNIEHLYPSEIPVAMKEFLRVLKPEGFAVITCPDLQAAAQMIAEDRLLDIAYQSPGVPVTPFDIVYSHRNFTGRDKPYMAHHTGFTLSVLAGTLRENGFQACVGKRRPPFFDLWVLASKSPQPEELMVSMAAVLLPD</sequence>
<feature type="domain" description="Methyltransferase type 11" evidence="1">
    <location>
        <begin position="44"/>
        <end position="95"/>
    </location>
</feature>
<evidence type="ECO:0000313" key="2">
    <source>
        <dbReference type="EMBL" id="MBK8523018.1"/>
    </source>
</evidence>
<dbReference type="InterPro" id="IPR013216">
    <property type="entry name" value="Methyltransf_11"/>
</dbReference>
<comment type="caution">
    <text evidence="2">The sequence shown here is derived from an EMBL/GenBank/DDBJ whole genome shotgun (WGS) entry which is preliminary data.</text>
</comment>
<dbReference type="Proteomes" id="UP000886689">
    <property type="component" value="Unassembled WGS sequence"/>
</dbReference>
<reference evidence="2" key="1">
    <citation type="submission" date="2020-10" db="EMBL/GenBank/DDBJ databases">
        <title>Connecting structure to function with the recovery of over 1000 high-quality activated sludge metagenome-assembled genomes encoding full-length rRNA genes using long-read sequencing.</title>
        <authorList>
            <person name="Singleton C.M."/>
            <person name="Petriglieri F."/>
            <person name="Kristensen J.M."/>
            <person name="Kirkegaard R.H."/>
            <person name="Michaelsen T.Y."/>
            <person name="Andersen M.H."/>
            <person name="Karst S.M."/>
            <person name="Dueholm M.S."/>
            <person name="Nielsen P.H."/>
            <person name="Albertsen M."/>
        </authorList>
    </citation>
    <scope>NUCLEOTIDE SEQUENCE</scope>
    <source>
        <strain evidence="2">Hirt_18-Q3-R61-65_BATAC.395</strain>
    </source>
</reference>
<accession>A0A9D7PQG3</accession>
<keyword evidence="2" id="KW-0808">Transferase</keyword>
<evidence type="ECO:0000313" key="3">
    <source>
        <dbReference type="Proteomes" id="UP000886689"/>
    </source>
</evidence>
<proteinExistence type="predicted"/>
<dbReference type="EMBL" id="JADJUC010000002">
    <property type="protein sequence ID" value="MBK8523018.1"/>
    <property type="molecule type" value="Genomic_DNA"/>
</dbReference>
<dbReference type="GO" id="GO:0008757">
    <property type="term" value="F:S-adenosylmethionine-dependent methyltransferase activity"/>
    <property type="evidence" value="ECO:0007669"/>
    <property type="project" value="InterPro"/>
</dbReference>
<dbReference type="Gene3D" id="3.40.50.150">
    <property type="entry name" value="Vaccinia Virus protein VP39"/>
    <property type="match status" value="1"/>
</dbReference>
<gene>
    <name evidence="2" type="ORF">IPL58_02180</name>
</gene>
<keyword evidence="2" id="KW-0489">Methyltransferase</keyword>
<evidence type="ECO:0000259" key="1">
    <source>
        <dbReference type="Pfam" id="PF08241"/>
    </source>
</evidence>
<dbReference type="Pfam" id="PF08241">
    <property type="entry name" value="Methyltransf_11"/>
    <property type="match status" value="1"/>
</dbReference>
<organism evidence="2 3">
    <name type="scientific">Candidatus Proximibacter danicus</name>
    <dbReference type="NCBI Taxonomy" id="2954365"/>
    <lineage>
        <taxon>Bacteria</taxon>
        <taxon>Pseudomonadati</taxon>
        <taxon>Pseudomonadota</taxon>
        <taxon>Betaproteobacteria</taxon>
        <taxon>Candidatus Proximibacter</taxon>
    </lineage>
</organism>
<dbReference type="GO" id="GO:0032259">
    <property type="term" value="P:methylation"/>
    <property type="evidence" value="ECO:0007669"/>
    <property type="project" value="UniProtKB-KW"/>
</dbReference>
<dbReference type="SUPFAM" id="SSF53335">
    <property type="entry name" value="S-adenosyl-L-methionine-dependent methyltransferases"/>
    <property type="match status" value="1"/>
</dbReference>